<dbReference type="RefSeq" id="WP_173215928.1">
    <property type="nucleotide sequence ID" value="NZ_CP053921.1"/>
</dbReference>
<dbReference type="KEGG" id="emv:HQR01_14955"/>
<evidence type="ECO:0000256" key="1">
    <source>
        <dbReference type="SAM" id="MobiDB-lite"/>
    </source>
</evidence>
<feature type="region of interest" description="Disordered" evidence="1">
    <location>
        <begin position="1"/>
        <end position="37"/>
    </location>
</feature>
<feature type="region of interest" description="Disordered" evidence="1">
    <location>
        <begin position="146"/>
        <end position="185"/>
    </location>
</feature>
<feature type="compositionally biased region" description="Basic residues" evidence="1">
    <location>
        <begin position="15"/>
        <end position="25"/>
    </location>
</feature>
<proteinExistence type="predicted"/>
<evidence type="ECO:0000313" key="2">
    <source>
        <dbReference type="EMBL" id="QKG72557.1"/>
    </source>
</evidence>
<sequence>MTTPEKSRSNGKTTKGTKRVKRKAPARSGPIRTSVDLPQDHHDYHAQAHHQGHPVGMSPQTEANVQLDEGLINKAVADAVRSANKVLNDTVAQGRIAAEHFRHGDYNMRDVPVDVQILGQRMIKLARELSETTLSICEQLLRQLTQIPTPPRPGVPGKVPPFPTGTGSTAAPPSSHASPSADPARDDRVLPLAVVFTGNQAAKALPSPLWKPQKPTSPQQLHITPLQPLGGKGKQIEGVSFSVDIGGALTATVPVPAGQAPGVYAGMVTTDSQGAPLGVLTIEVVG</sequence>
<feature type="compositionally biased region" description="Pro residues" evidence="1">
    <location>
        <begin position="148"/>
        <end position="163"/>
    </location>
</feature>
<name>A0A7D4AVB1_9SPHN</name>
<dbReference type="AlphaFoldDB" id="A0A7D4AVB1"/>
<dbReference type="EMBL" id="CP053921">
    <property type="protein sequence ID" value="QKG72557.1"/>
    <property type="molecule type" value="Genomic_DNA"/>
</dbReference>
<gene>
    <name evidence="2" type="ORF">HQR01_14955</name>
</gene>
<protein>
    <submittedName>
        <fullName evidence="2">Uncharacterized protein</fullName>
    </submittedName>
</protein>
<accession>A0A7D4AVB1</accession>
<reference evidence="2 3" key="1">
    <citation type="submission" date="2020-05" db="EMBL/GenBank/DDBJ databases">
        <title>Erythrobacter mangrovi sp. nov., isolated from rhizosphere soil of mangrove plant (Kandelia candel).</title>
        <authorList>
            <person name="Ye Y.H."/>
        </authorList>
    </citation>
    <scope>NUCLEOTIDE SEQUENCE [LARGE SCALE GENOMIC DNA]</scope>
    <source>
        <strain evidence="2 3">EB310</strain>
    </source>
</reference>
<feature type="compositionally biased region" description="Low complexity" evidence="1">
    <location>
        <begin position="164"/>
        <end position="182"/>
    </location>
</feature>
<organism evidence="2 3">
    <name type="scientific">Erythrobacter mangrovi</name>
    <dbReference type="NCBI Taxonomy" id="2739433"/>
    <lineage>
        <taxon>Bacteria</taxon>
        <taxon>Pseudomonadati</taxon>
        <taxon>Pseudomonadota</taxon>
        <taxon>Alphaproteobacteria</taxon>
        <taxon>Sphingomonadales</taxon>
        <taxon>Erythrobacteraceae</taxon>
        <taxon>Erythrobacter/Porphyrobacter group</taxon>
        <taxon>Erythrobacter</taxon>
    </lineage>
</organism>
<dbReference type="Proteomes" id="UP000504693">
    <property type="component" value="Chromosome"/>
</dbReference>
<evidence type="ECO:0000313" key="3">
    <source>
        <dbReference type="Proteomes" id="UP000504693"/>
    </source>
</evidence>
<keyword evidence="3" id="KW-1185">Reference proteome</keyword>